<organism evidence="2 3">
    <name type="scientific">Sorangium cellulosum</name>
    <name type="common">Polyangium cellulosum</name>
    <dbReference type="NCBI Taxonomy" id="56"/>
    <lineage>
        <taxon>Bacteria</taxon>
        <taxon>Pseudomonadati</taxon>
        <taxon>Myxococcota</taxon>
        <taxon>Polyangia</taxon>
        <taxon>Polyangiales</taxon>
        <taxon>Polyangiaceae</taxon>
        <taxon>Sorangium</taxon>
    </lineage>
</organism>
<evidence type="ECO:0000256" key="1">
    <source>
        <dbReference type="ARBA" id="ARBA00005260"/>
    </source>
</evidence>
<accession>A0A150PUY0</accession>
<protein>
    <submittedName>
        <fullName evidence="2">Transcriptional regulator</fullName>
    </submittedName>
</protein>
<dbReference type="CDD" id="cd10153">
    <property type="entry name" value="RcnR-FrmR-like_DUF156"/>
    <property type="match status" value="1"/>
</dbReference>
<dbReference type="PANTHER" id="PTHR33677:SF5">
    <property type="entry name" value="TRANSCRIPTIONAL REPRESSOR FRMR"/>
    <property type="match status" value="1"/>
</dbReference>
<dbReference type="Pfam" id="PF02583">
    <property type="entry name" value="Trns_repr_metal"/>
    <property type="match status" value="1"/>
</dbReference>
<dbReference type="EMBL" id="JELY01000389">
    <property type="protein sequence ID" value="KYF59567.1"/>
    <property type="molecule type" value="Genomic_DNA"/>
</dbReference>
<dbReference type="Gene3D" id="1.20.58.1000">
    <property type="entry name" value="Metal-sensitive repressor, helix protomer"/>
    <property type="match status" value="1"/>
</dbReference>
<comment type="similarity">
    <text evidence="1">Belongs to the FrmR/RcnR family.</text>
</comment>
<evidence type="ECO:0000313" key="2">
    <source>
        <dbReference type="EMBL" id="KYF59567.1"/>
    </source>
</evidence>
<evidence type="ECO:0000313" key="3">
    <source>
        <dbReference type="Proteomes" id="UP000075420"/>
    </source>
</evidence>
<dbReference type="InterPro" id="IPR003735">
    <property type="entry name" value="Metal_Tscrpt_repr"/>
</dbReference>
<reference evidence="2 3" key="1">
    <citation type="submission" date="2014-02" db="EMBL/GenBank/DDBJ databases">
        <title>The small core and large imbalanced accessory genome model reveals a collaborative survival strategy of Sorangium cellulosum strains in nature.</title>
        <authorList>
            <person name="Han K."/>
            <person name="Peng R."/>
            <person name="Blom J."/>
            <person name="Li Y.-Z."/>
        </authorList>
    </citation>
    <scope>NUCLEOTIDE SEQUENCE [LARGE SCALE GENOMIC DNA]</scope>
    <source>
        <strain evidence="2 3">So0157-25</strain>
    </source>
</reference>
<dbReference type="GO" id="GO:0046872">
    <property type="term" value="F:metal ion binding"/>
    <property type="evidence" value="ECO:0007669"/>
    <property type="project" value="InterPro"/>
</dbReference>
<dbReference type="Proteomes" id="UP000075420">
    <property type="component" value="Unassembled WGS sequence"/>
</dbReference>
<proteinExistence type="inferred from homology"/>
<dbReference type="AlphaFoldDB" id="A0A150PUY0"/>
<comment type="caution">
    <text evidence="2">The sequence shown here is derived from an EMBL/GenBank/DDBJ whole genome shotgun (WGS) entry which is preliminary data.</text>
</comment>
<gene>
    <name evidence="2" type="ORF">BE08_16810</name>
</gene>
<dbReference type="GO" id="GO:0003677">
    <property type="term" value="F:DNA binding"/>
    <property type="evidence" value="ECO:0007669"/>
    <property type="project" value="InterPro"/>
</dbReference>
<dbReference type="InterPro" id="IPR038390">
    <property type="entry name" value="Metal_Tscrpt_repr_sf"/>
</dbReference>
<dbReference type="GO" id="GO:0045892">
    <property type="term" value="P:negative regulation of DNA-templated transcription"/>
    <property type="evidence" value="ECO:0007669"/>
    <property type="project" value="UniProtKB-ARBA"/>
</dbReference>
<dbReference type="PANTHER" id="PTHR33677">
    <property type="entry name" value="TRANSCRIPTIONAL REPRESSOR FRMR-RELATED"/>
    <property type="match status" value="1"/>
</dbReference>
<name>A0A150PUY0_SORCE</name>
<sequence>MVHTIENKKKLIARVRRIRGQMEAVERALEGEHGCAEVLQTVTSARGALNGLVSELIEDHIRTHVIDRDHATAPQREAVEELVQIVRAYVR</sequence>